<gene>
    <name evidence="8" type="ORF">Y900_006960</name>
</gene>
<dbReference type="GO" id="GO:0050660">
    <property type="term" value="F:flavin adenine dinucleotide binding"/>
    <property type="evidence" value="ECO:0007669"/>
    <property type="project" value="InterPro"/>
</dbReference>
<comment type="cofactor">
    <cofactor evidence="1">
        <name>FAD</name>
        <dbReference type="ChEBI" id="CHEBI:57692"/>
    </cofactor>
</comment>
<dbReference type="OrthoDB" id="4447929at2"/>
<reference evidence="8" key="1">
    <citation type="submission" date="2014-05" db="EMBL/GenBank/DDBJ databases">
        <title>Genome sequence of Mycobacterium aromaticivorans strain JS19b1T (= DSM 45407T).</title>
        <authorList>
            <person name="Kwak Y."/>
            <person name="Park G.-S."/>
            <person name="Li Q.X."/>
            <person name="Lee S.-E."/>
            <person name="Shin J.-H."/>
        </authorList>
    </citation>
    <scope>NUCLEOTIDE SEQUENCE [LARGE SCALE GENOMIC DNA]</scope>
    <source>
        <strain evidence="8">JS19b1</strain>
    </source>
</reference>
<evidence type="ECO:0000256" key="2">
    <source>
        <dbReference type="ARBA" id="ARBA00009347"/>
    </source>
</evidence>
<evidence type="ECO:0000313" key="9">
    <source>
        <dbReference type="Proteomes" id="UP000022835"/>
    </source>
</evidence>
<keyword evidence="5" id="KW-0560">Oxidoreductase</keyword>
<proteinExistence type="inferred from homology"/>
<dbReference type="InterPro" id="IPR013786">
    <property type="entry name" value="AcylCoA_DH/ox_N"/>
</dbReference>
<dbReference type="InterPro" id="IPR009075">
    <property type="entry name" value="AcylCo_DH/oxidase_C"/>
</dbReference>
<dbReference type="SUPFAM" id="SSF47203">
    <property type="entry name" value="Acyl-CoA dehydrogenase C-terminal domain-like"/>
    <property type="match status" value="1"/>
</dbReference>
<dbReference type="EMBL" id="JALN02000001">
    <property type="protein sequence ID" value="KDE98689.1"/>
    <property type="molecule type" value="Genomic_DNA"/>
</dbReference>
<evidence type="ECO:0000259" key="6">
    <source>
        <dbReference type="Pfam" id="PF00441"/>
    </source>
</evidence>
<dbReference type="InterPro" id="IPR046373">
    <property type="entry name" value="Acyl-CoA_Oxase/DH_mid-dom_sf"/>
</dbReference>
<dbReference type="PANTHER" id="PTHR43884:SF20">
    <property type="entry name" value="ACYL-COA DEHYDROGENASE FADE28"/>
    <property type="match status" value="1"/>
</dbReference>
<dbReference type="Gene3D" id="1.10.540.10">
    <property type="entry name" value="Acyl-CoA dehydrogenase/oxidase, N-terminal domain"/>
    <property type="match status" value="1"/>
</dbReference>
<dbReference type="Gene3D" id="2.40.110.10">
    <property type="entry name" value="Butyryl-CoA Dehydrogenase, subunit A, domain 2"/>
    <property type="match status" value="1"/>
</dbReference>
<keyword evidence="3" id="KW-0285">Flavoprotein</keyword>
<keyword evidence="9" id="KW-1185">Reference proteome</keyword>
<dbReference type="CDD" id="cd00567">
    <property type="entry name" value="ACAD"/>
    <property type="match status" value="1"/>
</dbReference>
<protein>
    <submittedName>
        <fullName evidence="8">Acyl-CoA dehydrogenase</fullName>
    </submittedName>
</protein>
<evidence type="ECO:0000256" key="4">
    <source>
        <dbReference type="ARBA" id="ARBA00022827"/>
    </source>
</evidence>
<accession>A0A064CDG9</accession>
<dbReference type="GO" id="GO:0003995">
    <property type="term" value="F:acyl-CoA dehydrogenase activity"/>
    <property type="evidence" value="ECO:0007669"/>
    <property type="project" value="TreeGrafter"/>
</dbReference>
<dbReference type="AlphaFoldDB" id="A0A064CDG9"/>
<dbReference type="PANTHER" id="PTHR43884">
    <property type="entry name" value="ACYL-COA DEHYDROGENASE"/>
    <property type="match status" value="1"/>
</dbReference>
<evidence type="ECO:0000259" key="7">
    <source>
        <dbReference type="Pfam" id="PF02771"/>
    </source>
</evidence>
<dbReference type="SUPFAM" id="SSF56645">
    <property type="entry name" value="Acyl-CoA dehydrogenase NM domain-like"/>
    <property type="match status" value="1"/>
</dbReference>
<dbReference type="Pfam" id="PF02771">
    <property type="entry name" value="Acyl-CoA_dh_N"/>
    <property type="match status" value="1"/>
</dbReference>
<organism evidence="8 9">
    <name type="scientific">Mycolicibacterium aromaticivorans JS19b1 = JCM 16368</name>
    <dbReference type="NCBI Taxonomy" id="1440774"/>
    <lineage>
        <taxon>Bacteria</taxon>
        <taxon>Bacillati</taxon>
        <taxon>Actinomycetota</taxon>
        <taxon>Actinomycetes</taxon>
        <taxon>Mycobacteriales</taxon>
        <taxon>Mycobacteriaceae</taxon>
        <taxon>Mycolicibacterium</taxon>
    </lineage>
</organism>
<name>A0A064CDG9_9MYCO</name>
<feature type="domain" description="Acyl-CoA dehydrogenase/oxidase N-terminal" evidence="7">
    <location>
        <begin position="25"/>
        <end position="100"/>
    </location>
</feature>
<dbReference type="InterPro" id="IPR009100">
    <property type="entry name" value="AcylCoA_DH/oxidase_NM_dom_sf"/>
</dbReference>
<evidence type="ECO:0000256" key="5">
    <source>
        <dbReference type="ARBA" id="ARBA00023002"/>
    </source>
</evidence>
<dbReference type="Proteomes" id="UP000022835">
    <property type="component" value="Unassembled WGS sequence"/>
</dbReference>
<feature type="domain" description="Acyl-CoA dehydrogenase/oxidase C-terminal" evidence="6">
    <location>
        <begin position="219"/>
        <end position="344"/>
    </location>
</feature>
<evidence type="ECO:0000256" key="3">
    <source>
        <dbReference type="ARBA" id="ARBA00022630"/>
    </source>
</evidence>
<evidence type="ECO:0000313" key="8">
    <source>
        <dbReference type="EMBL" id="KDE98689.1"/>
    </source>
</evidence>
<dbReference type="STRING" id="1440774.Y900_006960"/>
<dbReference type="RefSeq" id="WP_036340486.1">
    <property type="nucleotide sequence ID" value="NZ_JALN02000001.1"/>
</dbReference>
<dbReference type="Pfam" id="PF00441">
    <property type="entry name" value="Acyl-CoA_dh_1"/>
    <property type="match status" value="1"/>
</dbReference>
<dbReference type="InterPro" id="IPR037069">
    <property type="entry name" value="AcylCoA_DH/ox_N_sf"/>
</dbReference>
<comment type="caution">
    <text evidence="8">The sequence shown here is derived from an EMBL/GenBank/DDBJ whole genome shotgun (WGS) entry which is preliminary data.</text>
</comment>
<dbReference type="InterPro" id="IPR036250">
    <property type="entry name" value="AcylCo_DH-like_C"/>
</dbReference>
<evidence type="ECO:0000256" key="1">
    <source>
        <dbReference type="ARBA" id="ARBA00001974"/>
    </source>
</evidence>
<dbReference type="eggNOG" id="COG1960">
    <property type="taxonomic scope" value="Bacteria"/>
</dbReference>
<comment type="similarity">
    <text evidence="2">Belongs to the acyl-CoA dehydrogenase family.</text>
</comment>
<keyword evidence="4" id="KW-0274">FAD</keyword>
<dbReference type="Gene3D" id="1.20.140.10">
    <property type="entry name" value="Butyryl-CoA Dehydrogenase, subunit A, domain 3"/>
    <property type="match status" value="1"/>
</dbReference>
<sequence>MKLVPSQDDRDLEASLRGLLAAGRADLWGDLATAGVMGLGLPEVYGGSGGSLSDLGIFAREAGRALCPMRVHSTAIAAHALHILGGEKSCVTWLPDLTAGRIAATTALWNPNDAADVTATMRADQDRDGTWRLTGTADFVNDADTADIVVVSGFDRSGNTVGFVVRLHNDGVTLRPLALMGGHLASVVRFDDVPVDDVLNDGAALGRDDLRRTANAAMALTALDLVGVGEAVLERTVRYTTVRHQFGRPIASFQAAQHIVADMHIGLAAARLAAQSAISAISQGRSAVRETAIARIQSATAAKWATLDAHQLHGGMGYVVETDLYLWSERARVLSTLGGGADIAAGWLDEDEVSSAAVGERLRRKDGR</sequence>